<gene>
    <name evidence="5" type="ORF">WJX84_009937</name>
</gene>
<keyword evidence="3" id="KW-0378">Hydrolase</keyword>
<dbReference type="AlphaFoldDB" id="A0AAW1SQ69"/>
<evidence type="ECO:0000313" key="5">
    <source>
        <dbReference type="EMBL" id="KAK9850964.1"/>
    </source>
</evidence>
<dbReference type="EMBL" id="JALJOV010001264">
    <property type="protein sequence ID" value="KAK9850964.1"/>
    <property type="molecule type" value="Genomic_DNA"/>
</dbReference>
<reference evidence="5 6" key="1">
    <citation type="journal article" date="2024" name="Nat. Commun.">
        <title>Phylogenomics reveals the evolutionary origins of lichenization in chlorophyte algae.</title>
        <authorList>
            <person name="Puginier C."/>
            <person name="Libourel C."/>
            <person name="Otte J."/>
            <person name="Skaloud P."/>
            <person name="Haon M."/>
            <person name="Grisel S."/>
            <person name="Petersen M."/>
            <person name="Berrin J.G."/>
            <person name="Delaux P.M."/>
            <person name="Dal Grande F."/>
            <person name="Keller J."/>
        </authorList>
    </citation>
    <scope>NUCLEOTIDE SEQUENCE [LARGE SCALE GENOMIC DNA]</scope>
    <source>
        <strain evidence="5 6">SAG 2523</strain>
    </source>
</reference>
<organism evidence="5 6">
    <name type="scientific">Apatococcus fuscideae</name>
    <dbReference type="NCBI Taxonomy" id="2026836"/>
    <lineage>
        <taxon>Eukaryota</taxon>
        <taxon>Viridiplantae</taxon>
        <taxon>Chlorophyta</taxon>
        <taxon>core chlorophytes</taxon>
        <taxon>Trebouxiophyceae</taxon>
        <taxon>Chlorellales</taxon>
        <taxon>Chlorellaceae</taxon>
        <taxon>Apatococcus</taxon>
    </lineage>
</organism>
<keyword evidence="6" id="KW-1185">Reference proteome</keyword>
<evidence type="ECO:0000256" key="4">
    <source>
        <dbReference type="SAM" id="MobiDB-lite"/>
    </source>
</evidence>
<feature type="region of interest" description="Disordered" evidence="4">
    <location>
        <begin position="431"/>
        <end position="487"/>
    </location>
</feature>
<dbReference type="PRINTS" id="PR00834">
    <property type="entry name" value="PROTEASES2C"/>
</dbReference>
<dbReference type="GO" id="GO:0004252">
    <property type="term" value="F:serine-type endopeptidase activity"/>
    <property type="evidence" value="ECO:0007669"/>
    <property type="project" value="InterPro"/>
</dbReference>
<comment type="similarity">
    <text evidence="1">Belongs to the peptidase S1C family.</text>
</comment>
<proteinExistence type="inferred from homology"/>
<feature type="compositionally biased region" description="Basic residues" evidence="4">
    <location>
        <begin position="336"/>
        <end position="351"/>
    </location>
</feature>
<feature type="compositionally biased region" description="Polar residues" evidence="4">
    <location>
        <begin position="366"/>
        <end position="378"/>
    </location>
</feature>
<dbReference type="InterPro" id="IPR043504">
    <property type="entry name" value="Peptidase_S1_PA_chymotrypsin"/>
</dbReference>
<dbReference type="InterPro" id="IPR051201">
    <property type="entry name" value="Chloro_Bact_Ser_Proteases"/>
</dbReference>
<evidence type="ECO:0000256" key="3">
    <source>
        <dbReference type="ARBA" id="ARBA00022801"/>
    </source>
</evidence>
<comment type="caution">
    <text evidence="5">The sequence shown here is derived from an EMBL/GenBank/DDBJ whole genome shotgun (WGS) entry which is preliminary data.</text>
</comment>
<evidence type="ECO:0008006" key="7">
    <source>
        <dbReference type="Google" id="ProtNLM"/>
    </source>
</evidence>
<feature type="compositionally biased region" description="Polar residues" evidence="4">
    <location>
        <begin position="321"/>
        <end position="330"/>
    </location>
</feature>
<protein>
    <recommendedName>
        <fullName evidence="7">Serine protease</fullName>
    </recommendedName>
</protein>
<keyword evidence="2" id="KW-0645">Protease</keyword>
<dbReference type="InterPro" id="IPR009003">
    <property type="entry name" value="Peptidase_S1_PA"/>
</dbReference>
<dbReference type="Pfam" id="PF13365">
    <property type="entry name" value="Trypsin_2"/>
    <property type="match status" value="1"/>
</dbReference>
<dbReference type="SUPFAM" id="SSF50494">
    <property type="entry name" value="Trypsin-like serine proteases"/>
    <property type="match status" value="1"/>
</dbReference>
<dbReference type="PANTHER" id="PTHR43343">
    <property type="entry name" value="PEPTIDASE S12"/>
    <property type="match status" value="1"/>
</dbReference>
<feature type="compositionally biased region" description="Low complexity" evidence="4">
    <location>
        <begin position="442"/>
        <end position="478"/>
    </location>
</feature>
<dbReference type="Proteomes" id="UP001485043">
    <property type="component" value="Unassembled WGS sequence"/>
</dbReference>
<evidence type="ECO:0000256" key="2">
    <source>
        <dbReference type="ARBA" id="ARBA00022670"/>
    </source>
</evidence>
<dbReference type="Gene3D" id="2.40.10.10">
    <property type="entry name" value="Trypsin-like serine proteases"/>
    <property type="match status" value="2"/>
</dbReference>
<sequence>MASCPCWSPHSGHKPCSSLRQPAAFCPSGLARANPARWRAKALVQDATVSSLSLSRRHSLQGLLASLGLLLNGQACLPASAGLIDEENADTVFQAAYPSVVSIVNSRRQGSADIQEGTGSGLVWDRRGHIVTNYHCIANLAKDRFGTQETRVGLAGRADGRDSQDWPATIVGTESSHDLAVLQIEAPPDALMPVKLGTSGDLRVGQSLYAIGFPYGLSRTLTAGVVSGLNREIPNPAGSKTQGAIQTDAAISQGNSGGPLLDSAARVVGINTATFTRAGTGQSSGVNFAIPMDLPTLPAEFCVEDCSSGWASYLKMELQQPTSDHSQQNAVERRLHATSRRQQRRRIRHSKAKDEGSSVRPRRSSSEYTTSGTSAQYSAEPTFETQMWDMQMQNAYLRHQLGLAERERAWLVNQLQESQAKLATLMERKGDLQHESGPQLISSKLSSSSSGSDSDLTPWGTSGAPAEGAPSAGAQQPSQLPPQHPLDDFDLFQLDLLPDVPEGLESVDSLTAHIPLGI</sequence>
<dbReference type="InterPro" id="IPR001940">
    <property type="entry name" value="Peptidase_S1C"/>
</dbReference>
<accession>A0AAW1SQ69</accession>
<feature type="region of interest" description="Disordered" evidence="4">
    <location>
        <begin position="321"/>
        <end position="378"/>
    </location>
</feature>
<dbReference type="GO" id="GO:0006508">
    <property type="term" value="P:proteolysis"/>
    <property type="evidence" value="ECO:0007669"/>
    <property type="project" value="UniProtKB-KW"/>
</dbReference>
<dbReference type="PANTHER" id="PTHR43343:SF6">
    <property type="entry name" value="PROTEASE DO-LIKE 5, CHLOROPLASTIC ISOFORM X1"/>
    <property type="match status" value="1"/>
</dbReference>
<evidence type="ECO:0000256" key="1">
    <source>
        <dbReference type="ARBA" id="ARBA00010541"/>
    </source>
</evidence>
<evidence type="ECO:0000313" key="6">
    <source>
        <dbReference type="Proteomes" id="UP001485043"/>
    </source>
</evidence>
<name>A0AAW1SQ69_9CHLO</name>